<dbReference type="AlphaFoldDB" id="A0A5J9SYG6"/>
<organism evidence="2 3">
    <name type="scientific">Eragrostis curvula</name>
    <name type="common">weeping love grass</name>
    <dbReference type="NCBI Taxonomy" id="38414"/>
    <lineage>
        <taxon>Eukaryota</taxon>
        <taxon>Viridiplantae</taxon>
        <taxon>Streptophyta</taxon>
        <taxon>Embryophyta</taxon>
        <taxon>Tracheophyta</taxon>
        <taxon>Spermatophyta</taxon>
        <taxon>Magnoliopsida</taxon>
        <taxon>Liliopsida</taxon>
        <taxon>Poales</taxon>
        <taxon>Poaceae</taxon>
        <taxon>PACMAD clade</taxon>
        <taxon>Chloridoideae</taxon>
        <taxon>Eragrostideae</taxon>
        <taxon>Eragrostidinae</taxon>
        <taxon>Eragrostis</taxon>
    </lineage>
</organism>
<protein>
    <submittedName>
        <fullName evidence="2">Uncharacterized protein</fullName>
    </submittedName>
</protein>
<comment type="caution">
    <text evidence="2">The sequence shown here is derived from an EMBL/GenBank/DDBJ whole genome shotgun (WGS) entry which is preliminary data.</text>
</comment>
<sequence length="172" mass="17886">MGGVPCNVEPGRRLRWRGLGRQRRKVQVVRLGGGGWKRQGRGARPGTPAAVADGTVAPARGPQARRDLHGGADRPAGAARRVGAVDRRGSLLRHAVHGQHQAVLVKPAAMTELKPLGPGGGGGGVAVAGYHRADRVTPTLLPACRHQRALVQRSVNNCGGDSHGGPISCMQI</sequence>
<keyword evidence="3" id="KW-1185">Reference proteome</keyword>
<dbReference type="Gramene" id="TVU04106">
    <property type="protein sequence ID" value="TVU04106"/>
    <property type="gene ID" value="EJB05_50328"/>
</dbReference>
<feature type="non-terminal residue" evidence="2">
    <location>
        <position position="1"/>
    </location>
</feature>
<name>A0A5J9SYG6_9POAL</name>
<accession>A0A5J9SYG6</accession>
<dbReference type="EMBL" id="RWGY01000096">
    <property type="protein sequence ID" value="TVU04106.1"/>
    <property type="molecule type" value="Genomic_DNA"/>
</dbReference>
<reference evidence="2 3" key="1">
    <citation type="journal article" date="2019" name="Sci. Rep.">
        <title>A high-quality genome of Eragrostis curvula grass provides insights into Poaceae evolution and supports new strategies to enhance forage quality.</title>
        <authorList>
            <person name="Carballo J."/>
            <person name="Santos B.A.C.M."/>
            <person name="Zappacosta D."/>
            <person name="Garbus I."/>
            <person name="Selva J.P."/>
            <person name="Gallo C.A."/>
            <person name="Diaz A."/>
            <person name="Albertini E."/>
            <person name="Caccamo M."/>
            <person name="Echenique V."/>
        </authorList>
    </citation>
    <scope>NUCLEOTIDE SEQUENCE [LARGE SCALE GENOMIC DNA]</scope>
    <source>
        <strain evidence="3">cv. Victoria</strain>
        <tissue evidence="2">Leaf</tissue>
    </source>
</reference>
<evidence type="ECO:0000313" key="2">
    <source>
        <dbReference type="EMBL" id="TVU04106.1"/>
    </source>
</evidence>
<evidence type="ECO:0000313" key="3">
    <source>
        <dbReference type="Proteomes" id="UP000324897"/>
    </source>
</evidence>
<dbReference type="Proteomes" id="UP000324897">
    <property type="component" value="Unassembled WGS sequence"/>
</dbReference>
<gene>
    <name evidence="2" type="ORF">EJB05_50328</name>
</gene>
<proteinExistence type="predicted"/>
<feature type="region of interest" description="Disordered" evidence="1">
    <location>
        <begin position="34"/>
        <end position="79"/>
    </location>
</feature>
<evidence type="ECO:0000256" key="1">
    <source>
        <dbReference type="SAM" id="MobiDB-lite"/>
    </source>
</evidence>